<name>A0A127ZHH7_9BASI</name>
<accession>A0A127ZHH7</accession>
<protein>
    <submittedName>
        <fullName evidence="2">Uncharacterized protein</fullName>
    </submittedName>
</protein>
<organism evidence="2">
    <name type="scientific">Sporisorium scitamineum</name>
    <dbReference type="NCBI Taxonomy" id="49012"/>
    <lineage>
        <taxon>Eukaryota</taxon>
        <taxon>Fungi</taxon>
        <taxon>Dikarya</taxon>
        <taxon>Basidiomycota</taxon>
        <taxon>Ustilaginomycotina</taxon>
        <taxon>Ustilaginomycetes</taxon>
        <taxon>Ustilaginales</taxon>
        <taxon>Ustilaginaceae</taxon>
        <taxon>Sporisorium</taxon>
    </lineage>
</organism>
<feature type="region of interest" description="Disordered" evidence="1">
    <location>
        <begin position="1"/>
        <end position="56"/>
    </location>
</feature>
<evidence type="ECO:0000256" key="1">
    <source>
        <dbReference type="SAM" id="MobiDB-lite"/>
    </source>
</evidence>
<dbReference type="OrthoDB" id="114080at2759"/>
<reference evidence="2" key="1">
    <citation type="submission" date="2014-06" db="EMBL/GenBank/DDBJ databases">
        <authorList>
            <person name="Ju J."/>
            <person name="Zhang J."/>
        </authorList>
    </citation>
    <scope>NUCLEOTIDE SEQUENCE</scope>
    <source>
        <strain evidence="2">SscI8</strain>
    </source>
</reference>
<feature type="compositionally biased region" description="Basic and acidic residues" evidence="1">
    <location>
        <begin position="112"/>
        <end position="132"/>
    </location>
</feature>
<feature type="region of interest" description="Disordered" evidence="1">
    <location>
        <begin position="108"/>
        <end position="236"/>
    </location>
</feature>
<evidence type="ECO:0000313" key="2">
    <source>
        <dbReference type="EMBL" id="CDU25560.1"/>
    </source>
</evidence>
<feature type="compositionally biased region" description="Polar residues" evidence="1">
    <location>
        <begin position="35"/>
        <end position="44"/>
    </location>
</feature>
<dbReference type="AlphaFoldDB" id="A0A127ZHH7"/>
<feature type="compositionally biased region" description="Pro residues" evidence="1">
    <location>
        <begin position="225"/>
        <end position="236"/>
    </location>
</feature>
<feature type="compositionally biased region" description="Basic and acidic residues" evidence="1">
    <location>
        <begin position="148"/>
        <end position="163"/>
    </location>
</feature>
<sequence>MPKNQPPFNATSSSSSNPAINIRKKEEEEKKRKQTSVTATSSVTRKAGKDGTRGQLEDILATLEGGVSGMEKGKERERKKVKRDVVVGVSGEGKGSVSALDLLMGMSSSGGAREDVEGKGKGSAGEKGEVTGKKGQGTVGAKAVESGGEEKLKPKVIDSDRKLQLGGKAVDASGTVNTNSRQPKYQRPERHTLNTLSTTLKPHTSPTTTTTAQPHASTPPSASTSPPPPTHPPPLPHLLKTLKHHLRHLTLHLTRLETSLHLISQLWYKNASQFKNALWWSQFNSVRRSLGRLLRSTRAKGAEEEQGVGWRVVVSLTKVYAGLGGGYDAFDSVCAAVEGGYPAVPKFDRKPSTHTMESFLAKEEGRRLVRDTLGLVEEVRGRVEVVRGRVEGVGRGLVVHLNTPPAPTFAVVVMGVLAVVAGVYGEVVGVGEGDGGGRGERGERGCWRRWIRLRVWLGM</sequence>
<dbReference type="EMBL" id="LK056686">
    <property type="protein sequence ID" value="CDU25560.1"/>
    <property type="molecule type" value="Genomic_DNA"/>
</dbReference>
<feature type="compositionally biased region" description="Polar residues" evidence="1">
    <location>
        <begin position="174"/>
        <end position="183"/>
    </location>
</feature>
<gene>
    <name evidence="2" type="ORF">SPSC_05453</name>
</gene>
<feature type="compositionally biased region" description="Polar residues" evidence="1">
    <location>
        <begin position="1"/>
        <end position="19"/>
    </location>
</feature>
<feature type="compositionally biased region" description="Low complexity" evidence="1">
    <location>
        <begin position="195"/>
        <end position="224"/>
    </location>
</feature>
<proteinExistence type="predicted"/>
<feature type="compositionally biased region" description="Basic and acidic residues" evidence="1">
    <location>
        <begin position="47"/>
        <end position="56"/>
    </location>
</feature>